<organism evidence="3 4">
    <name type="scientific">Ceratodon purpureus</name>
    <name type="common">Fire moss</name>
    <name type="synonym">Dicranum purpureum</name>
    <dbReference type="NCBI Taxonomy" id="3225"/>
    <lineage>
        <taxon>Eukaryota</taxon>
        <taxon>Viridiplantae</taxon>
        <taxon>Streptophyta</taxon>
        <taxon>Embryophyta</taxon>
        <taxon>Bryophyta</taxon>
        <taxon>Bryophytina</taxon>
        <taxon>Bryopsida</taxon>
        <taxon>Dicranidae</taxon>
        <taxon>Pseudoditrichales</taxon>
        <taxon>Ditrichaceae</taxon>
        <taxon>Ceratodon</taxon>
    </lineage>
</organism>
<sequence>MGIFRSGFVSVMFIFLMVSLFCYVEGRSRLSHDLHEGSGVGTRVLPSDHPFSDHEIDPGYNSGRKMFAQRSAVAEEFASSKNDAEGQESMDSAPAAASSTRKRLPFHTQFVSKFPFFNFAKDNSTVTPAPGTPSPGHN</sequence>
<evidence type="ECO:0000256" key="1">
    <source>
        <dbReference type="SAM" id="MobiDB-lite"/>
    </source>
</evidence>
<keyword evidence="2" id="KW-0812">Transmembrane</keyword>
<reference evidence="3" key="1">
    <citation type="submission" date="2020-06" db="EMBL/GenBank/DDBJ databases">
        <title>WGS assembly of Ceratodon purpureus strain R40.</title>
        <authorList>
            <person name="Carey S.B."/>
            <person name="Jenkins J."/>
            <person name="Shu S."/>
            <person name="Lovell J.T."/>
            <person name="Sreedasyam A."/>
            <person name="Maumus F."/>
            <person name="Tiley G.P."/>
            <person name="Fernandez-Pozo N."/>
            <person name="Barry K."/>
            <person name="Chen C."/>
            <person name="Wang M."/>
            <person name="Lipzen A."/>
            <person name="Daum C."/>
            <person name="Saski C.A."/>
            <person name="Payton A.C."/>
            <person name="Mcbreen J.C."/>
            <person name="Conrad R.E."/>
            <person name="Kollar L.M."/>
            <person name="Olsson S."/>
            <person name="Huttunen S."/>
            <person name="Landis J.B."/>
            <person name="Wickett N.J."/>
            <person name="Johnson M.G."/>
            <person name="Rensing S.A."/>
            <person name="Grimwood J."/>
            <person name="Schmutz J."/>
            <person name="Mcdaniel S.F."/>
        </authorList>
    </citation>
    <scope>NUCLEOTIDE SEQUENCE</scope>
    <source>
        <strain evidence="3">R40</strain>
    </source>
</reference>
<protein>
    <submittedName>
        <fullName evidence="3">Uncharacterized protein</fullName>
    </submittedName>
</protein>
<feature type="transmembrane region" description="Helical" evidence="2">
    <location>
        <begin position="6"/>
        <end position="24"/>
    </location>
</feature>
<proteinExistence type="predicted"/>
<gene>
    <name evidence="3" type="ORF">KC19_4G187600</name>
</gene>
<dbReference type="EMBL" id="CM026424">
    <property type="protein sequence ID" value="KAG0580621.1"/>
    <property type="molecule type" value="Genomic_DNA"/>
</dbReference>
<dbReference type="Proteomes" id="UP000822688">
    <property type="component" value="Chromosome 4"/>
</dbReference>
<dbReference type="AlphaFoldDB" id="A0A8T0ICQ3"/>
<comment type="caution">
    <text evidence="3">The sequence shown here is derived from an EMBL/GenBank/DDBJ whole genome shotgun (WGS) entry which is preliminary data.</text>
</comment>
<keyword evidence="2" id="KW-0472">Membrane</keyword>
<evidence type="ECO:0000313" key="4">
    <source>
        <dbReference type="Proteomes" id="UP000822688"/>
    </source>
</evidence>
<keyword evidence="2" id="KW-1133">Transmembrane helix</keyword>
<feature type="region of interest" description="Disordered" evidence="1">
    <location>
        <begin position="77"/>
        <end position="100"/>
    </location>
</feature>
<keyword evidence="4" id="KW-1185">Reference proteome</keyword>
<name>A0A8T0ICQ3_CERPU</name>
<evidence type="ECO:0000256" key="2">
    <source>
        <dbReference type="SAM" id="Phobius"/>
    </source>
</evidence>
<accession>A0A8T0ICQ3</accession>
<evidence type="ECO:0000313" key="3">
    <source>
        <dbReference type="EMBL" id="KAG0580621.1"/>
    </source>
</evidence>